<comment type="caution">
    <text evidence="6">The sequence shown here is derived from an EMBL/GenBank/DDBJ whole genome shotgun (WGS) entry which is preliminary data.</text>
</comment>
<keyword evidence="4 5" id="KW-0472">Membrane</keyword>
<evidence type="ECO:0000313" key="7">
    <source>
        <dbReference type="Proteomes" id="UP001597458"/>
    </source>
</evidence>
<keyword evidence="7" id="KW-1185">Reference proteome</keyword>
<feature type="transmembrane region" description="Helical" evidence="5">
    <location>
        <begin position="38"/>
        <end position="55"/>
    </location>
</feature>
<gene>
    <name evidence="6" type="ORF">ACFSTF_03125</name>
</gene>
<reference evidence="7" key="1">
    <citation type="journal article" date="2019" name="Int. J. Syst. Evol. Microbiol.">
        <title>The Global Catalogue of Microorganisms (GCM) 10K type strain sequencing project: providing services to taxonomists for standard genome sequencing and annotation.</title>
        <authorList>
            <consortium name="The Broad Institute Genomics Platform"/>
            <consortium name="The Broad Institute Genome Sequencing Center for Infectious Disease"/>
            <person name="Wu L."/>
            <person name="Ma J."/>
        </authorList>
    </citation>
    <scope>NUCLEOTIDE SEQUENCE [LARGE SCALE GENOMIC DNA]</scope>
    <source>
        <strain evidence="7">TISTR 2241</strain>
    </source>
</reference>
<name>A0ABW5PMQ9_9BACI</name>
<sequence>MKDTLLTIHGYSWMILAVLFLLTCLFSRQKLTAMILRLFYLVMIITGVWMLILYHFPITPIIKLFLSLILIGFMEMLPARIRRGQSTTILWILFGIDFIVILLMGYRVIQF</sequence>
<dbReference type="Proteomes" id="UP001597458">
    <property type="component" value="Unassembled WGS sequence"/>
</dbReference>
<evidence type="ECO:0000256" key="5">
    <source>
        <dbReference type="SAM" id="Phobius"/>
    </source>
</evidence>
<evidence type="ECO:0000256" key="3">
    <source>
        <dbReference type="ARBA" id="ARBA00022989"/>
    </source>
</evidence>
<evidence type="ECO:0000256" key="4">
    <source>
        <dbReference type="ARBA" id="ARBA00023136"/>
    </source>
</evidence>
<accession>A0ABW5PMQ9</accession>
<protein>
    <submittedName>
        <fullName evidence="6">DUF1516 family protein</fullName>
    </submittedName>
</protein>
<dbReference type="InterPro" id="IPR010899">
    <property type="entry name" value="UPF0344"/>
</dbReference>
<dbReference type="Pfam" id="PF07457">
    <property type="entry name" value="DUF1516"/>
    <property type="match status" value="1"/>
</dbReference>
<dbReference type="EMBL" id="JBHUMR010000007">
    <property type="protein sequence ID" value="MFD2616306.1"/>
    <property type="molecule type" value="Genomic_DNA"/>
</dbReference>
<feature type="transmembrane region" description="Helical" evidence="5">
    <location>
        <begin position="89"/>
        <end position="109"/>
    </location>
</feature>
<organism evidence="6 7">
    <name type="scientific">Terrilactibacillus laevilacticus</name>
    <dbReference type="NCBI Taxonomy" id="1380157"/>
    <lineage>
        <taxon>Bacteria</taxon>
        <taxon>Bacillati</taxon>
        <taxon>Bacillota</taxon>
        <taxon>Bacilli</taxon>
        <taxon>Bacillales</taxon>
        <taxon>Bacillaceae</taxon>
        <taxon>Terrilactibacillus</taxon>
    </lineage>
</organism>
<feature type="transmembrane region" description="Helical" evidence="5">
    <location>
        <begin position="61"/>
        <end position="77"/>
    </location>
</feature>
<keyword evidence="1" id="KW-1003">Cell membrane</keyword>
<evidence type="ECO:0000256" key="2">
    <source>
        <dbReference type="ARBA" id="ARBA00022692"/>
    </source>
</evidence>
<keyword evidence="2 5" id="KW-0812">Transmembrane</keyword>
<evidence type="ECO:0000256" key="1">
    <source>
        <dbReference type="ARBA" id="ARBA00022475"/>
    </source>
</evidence>
<proteinExistence type="predicted"/>
<dbReference type="RefSeq" id="WP_181406367.1">
    <property type="nucleotide sequence ID" value="NZ_JBHUMR010000007.1"/>
</dbReference>
<evidence type="ECO:0000313" key="6">
    <source>
        <dbReference type="EMBL" id="MFD2616306.1"/>
    </source>
</evidence>
<feature type="transmembrane region" description="Helical" evidence="5">
    <location>
        <begin position="6"/>
        <end position="26"/>
    </location>
</feature>
<keyword evidence="3 5" id="KW-1133">Transmembrane helix</keyword>